<accession>G8JYV3</accession>
<proteinExistence type="predicted"/>
<reference evidence="1" key="3">
    <citation type="journal article" date="2011" name="Annu. Rev. Phytopathol.">
        <title>A successful bacterial coup d'etat: how Rhodococcus fascians redirects plant development.</title>
        <authorList>
            <person name="Stes E."/>
            <person name="Vandeputte O.M."/>
            <person name="El Jaziri M."/>
            <person name="Holsters M."/>
            <person name="Vereecke D."/>
        </authorList>
    </citation>
    <scope>NUCLEOTIDE SEQUENCE</scope>
    <source>
        <strain evidence="1">D188</strain>
        <plasmid evidence="1">pFiD188</plasmid>
    </source>
</reference>
<reference evidence="1" key="2">
    <citation type="journal article" date="2010" name="Mol. Plant Microbe Interact.">
        <title>Rhodococcus fascians impacts plant development through the dynamic fas-mediated production of a cytokinin mix.</title>
        <authorList>
            <person name="Pertry I."/>
            <person name="Vaclavikova K."/>
            <person name="Gemrotova M."/>
            <person name="Spichal L."/>
            <person name="Galuszka P."/>
            <person name="Depuydt S."/>
            <person name="Temmerman W."/>
            <person name="Stes E."/>
            <person name="De Keyser A."/>
            <person name="Riefler M."/>
            <person name="Biondi S."/>
            <person name="Novak O."/>
            <person name="Schmulling T."/>
            <person name="Strnad M."/>
            <person name="Tarkowski P."/>
            <person name="Holsters M."/>
            <person name="Vereecke D."/>
        </authorList>
    </citation>
    <scope>NUCLEOTIDE SEQUENCE</scope>
    <source>
        <strain evidence="1">D188</strain>
        <plasmid evidence="1">pFiD188</plasmid>
    </source>
</reference>
<sequence>MDDHDPSAALLSDTARVHSVSEEIRGLAAQLGDNPLSAEIASRVREVVLGEPAEQARAALERMMATRGRGALRLVDEGFVPATVEPSRHEEIS</sequence>
<evidence type="ECO:0000313" key="1">
    <source>
        <dbReference type="EMBL" id="AET25224.1"/>
    </source>
</evidence>
<reference evidence="1" key="1">
    <citation type="journal article" date="2009" name="Proc. Natl. Acad. Sci. U.S.A.">
        <title>Identification of Rhodococcus fascians cytokinins and their modus operandi to reshape the plant.</title>
        <authorList>
            <person name="Pertry I."/>
            <person name="Vaclavikova K."/>
            <person name="Depuydt S."/>
            <person name="Galuszka P."/>
            <person name="Spichal L."/>
            <person name="Temmerman W."/>
            <person name="Stes E."/>
            <person name="Schmulling T."/>
            <person name="Kakimoto T."/>
            <person name="Van Montagu M.C."/>
            <person name="Strnad M."/>
            <person name="Holsters M."/>
            <person name="Tarkowski P."/>
            <person name="Vereecke D."/>
        </authorList>
    </citation>
    <scope>NUCLEOTIDE SEQUENCE</scope>
    <source>
        <strain evidence="1">D188</strain>
        <plasmid evidence="1">pFiD188</plasmid>
    </source>
</reference>
<dbReference type="KEGG" id="rfa:A3L23_04953"/>
<gene>
    <name evidence="1" type="ORF">pFi_088</name>
</gene>
<geneLocation type="plasmid" evidence="1">
    <name>pFiD188</name>
</geneLocation>
<keyword evidence="1" id="KW-0614">Plasmid</keyword>
<protein>
    <submittedName>
        <fullName evidence="1">Uncharacterized protein</fullName>
    </submittedName>
</protein>
<dbReference type="EMBL" id="JN093097">
    <property type="protein sequence ID" value="AET25224.1"/>
    <property type="molecule type" value="Genomic_DNA"/>
</dbReference>
<name>G8JYV3_RHOFA</name>
<dbReference type="AlphaFoldDB" id="G8JYV3"/>
<reference evidence="1" key="5">
    <citation type="journal article" date="2012" name="Mol. Plant Microbe Interact.">
        <title>pFiD188, the linear virulence plasmid of Rhodococcus fascians D188.</title>
        <authorList>
            <person name="Francis I."/>
            <person name="De Keyser A."/>
            <person name="De Backer P."/>
            <person name="Simon-Mateo C."/>
            <person name="Kalkus J."/>
            <person name="Pertry I."/>
            <person name="Ardiles-Diaz W."/>
            <person name="De Rycke R."/>
            <person name="Vandeputte O.M."/>
            <person name="El Jaziri M."/>
            <person name="Holsters M."/>
            <person name="Vereecke D."/>
        </authorList>
    </citation>
    <scope>NUCLEOTIDE SEQUENCE</scope>
    <source>
        <strain evidence="1">D188</strain>
        <plasmid evidence="1">pFiD188</plasmid>
    </source>
</reference>
<reference evidence="1" key="4">
    <citation type="submission" date="2011-06" db="EMBL/GenBank/DDBJ databases">
        <authorList>
            <person name="Vereecke D.M."/>
        </authorList>
    </citation>
    <scope>NUCLEOTIDE SEQUENCE</scope>
    <source>
        <strain evidence="1">D188</strain>
        <plasmid evidence="1">pFiD188</plasmid>
    </source>
</reference>
<organism evidence="1">
    <name type="scientific">Rhodococcoides fascians D188</name>
    <dbReference type="NCBI Taxonomy" id="1051973"/>
    <lineage>
        <taxon>Bacteria</taxon>
        <taxon>Bacillati</taxon>
        <taxon>Actinomycetota</taxon>
        <taxon>Actinomycetes</taxon>
        <taxon>Mycobacteriales</taxon>
        <taxon>Nocardiaceae</taxon>
        <taxon>Rhodococcoides</taxon>
    </lineage>
</organism>
<dbReference type="PATRIC" id="fig|1051973.4.peg.4997"/>
<dbReference type="RefSeq" id="WP_015586142.1">
    <property type="nucleotide sequence ID" value="NC_021080.1"/>
</dbReference>